<evidence type="ECO:0000313" key="8">
    <source>
        <dbReference type="Proteomes" id="UP001054252"/>
    </source>
</evidence>
<dbReference type="CDD" id="cd03784">
    <property type="entry name" value="GT1_Gtf-like"/>
    <property type="match status" value="1"/>
</dbReference>
<sequence>MEDRKQSPPHVLIFPFPIQGHVNSMLKLAELLVLAGLKVTFINSDHNHDRLVRFTDVVARFAKYPSFQFRTVPDGLPDDHPRAGDMVTEIFDGLIVKTKPALRDLLVVIRPPVDCIIGDGILGFVLDVGQELKIPVIQFRTISSCCFWVYYVIPDLIEAGVIPISGNEDMDRLVKVVPGMESFLRIRDLPSFCQTKNIEDSSLQNVAMATRKSSRAHALIFNTFEDLEGPILSHIRTECPKIYTIGPLHAQLKTRLPEDQKNKASSESSNSLWAVDRSCISWLDQQEKQSVIYVSFGSITVMTREQLIEIWYGLVNSKRRFLWIVRPDSVVGHGGEDIPQELIEGTKERGYLVDWAPQEEVLAHWAIGGFLTHSGWNSTLESLVAGVPMICWPYFADQQVNSRYVGEVWKLGLDMKDVCDRNVVERMVNDIMEEKREEFVKSAREMAKLAKESVSVGGSSYCNLDRLIEDIRLMSLNM</sequence>
<dbReference type="InterPro" id="IPR035595">
    <property type="entry name" value="UDP_glycos_trans_CS"/>
</dbReference>
<keyword evidence="8" id="KW-1185">Reference proteome</keyword>
<evidence type="ECO:0000256" key="4">
    <source>
        <dbReference type="ARBA" id="ARBA00051827"/>
    </source>
</evidence>
<comment type="catalytic activity">
    <reaction evidence="4">
        <text>7-deoxyloganetate + UDP-alpha-D-glucose = 7-deoxyloganate + UDP + H(+)</text>
        <dbReference type="Rhea" id="RHEA:39895"/>
        <dbReference type="ChEBI" id="CHEBI:15378"/>
        <dbReference type="ChEBI" id="CHEBI:58223"/>
        <dbReference type="ChEBI" id="CHEBI:58885"/>
        <dbReference type="ChEBI" id="CHEBI:76844"/>
        <dbReference type="ChEBI" id="CHEBI:76846"/>
        <dbReference type="EC" id="2.4.1.323"/>
    </reaction>
</comment>
<dbReference type="EMBL" id="BPVZ01000022">
    <property type="protein sequence ID" value="GKV04479.1"/>
    <property type="molecule type" value="Genomic_DNA"/>
</dbReference>
<evidence type="ECO:0000256" key="2">
    <source>
        <dbReference type="ARBA" id="ARBA00022676"/>
    </source>
</evidence>
<keyword evidence="3 5" id="KW-0808">Transferase</keyword>
<dbReference type="SUPFAM" id="SSF53756">
    <property type="entry name" value="UDP-Glycosyltransferase/glycogen phosphorylase"/>
    <property type="match status" value="1"/>
</dbReference>
<dbReference type="GO" id="GO:0080043">
    <property type="term" value="F:quercetin 3-O-glucosyltransferase activity"/>
    <property type="evidence" value="ECO:0007669"/>
    <property type="project" value="TreeGrafter"/>
</dbReference>
<dbReference type="FunFam" id="3.40.50.2000:FF:000040">
    <property type="entry name" value="UDP-glycosyltransferase 76C1"/>
    <property type="match status" value="1"/>
</dbReference>
<evidence type="ECO:0000256" key="3">
    <source>
        <dbReference type="ARBA" id="ARBA00022679"/>
    </source>
</evidence>
<reference evidence="7 8" key="1">
    <citation type="journal article" date="2021" name="Commun. Biol.">
        <title>The genome of Shorea leprosula (Dipterocarpaceae) highlights the ecological relevance of drought in aseasonal tropical rainforests.</title>
        <authorList>
            <person name="Ng K.K.S."/>
            <person name="Kobayashi M.J."/>
            <person name="Fawcett J.A."/>
            <person name="Hatakeyama M."/>
            <person name="Paape T."/>
            <person name="Ng C.H."/>
            <person name="Ang C.C."/>
            <person name="Tnah L.H."/>
            <person name="Lee C.T."/>
            <person name="Nishiyama T."/>
            <person name="Sese J."/>
            <person name="O'Brien M.J."/>
            <person name="Copetti D."/>
            <person name="Mohd Noor M.I."/>
            <person name="Ong R.C."/>
            <person name="Putra M."/>
            <person name="Sireger I.Z."/>
            <person name="Indrioko S."/>
            <person name="Kosugi Y."/>
            <person name="Izuno A."/>
            <person name="Isagi Y."/>
            <person name="Lee S.L."/>
            <person name="Shimizu K.K."/>
        </authorList>
    </citation>
    <scope>NUCLEOTIDE SEQUENCE [LARGE SCALE GENOMIC DNA]</scope>
    <source>
        <strain evidence="7">214</strain>
    </source>
</reference>
<dbReference type="Pfam" id="PF00201">
    <property type="entry name" value="UDPGT"/>
    <property type="match status" value="1"/>
</dbReference>
<name>A0AAV5J235_9ROSI</name>
<organism evidence="7 8">
    <name type="scientific">Rubroshorea leprosula</name>
    <dbReference type="NCBI Taxonomy" id="152421"/>
    <lineage>
        <taxon>Eukaryota</taxon>
        <taxon>Viridiplantae</taxon>
        <taxon>Streptophyta</taxon>
        <taxon>Embryophyta</taxon>
        <taxon>Tracheophyta</taxon>
        <taxon>Spermatophyta</taxon>
        <taxon>Magnoliopsida</taxon>
        <taxon>eudicotyledons</taxon>
        <taxon>Gunneridae</taxon>
        <taxon>Pentapetalae</taxon>
        <taxon>rosids</taxon>
        <taxon>malvids</taxon>
        <taxon>Malvales</taxon>
        <taxon>Dipterocarpaceae</taxon>
        <taxon>Rubroshorea</taxon>
    </lineage>
</organism>
<gene>
    <name evidence="7" type="ORF">SLEP1_g16635</name>
</gene>
<accession>A0AAV5J235</accession>
<dbReference type="PANTHER" id="PTHR11926:SF1392">
    <property type="entry name" value="GLYCOSYLTRANSFERASE"/>
    <property type="match status" value="1"/>
</dbReference>
<proteinExistence type="inferred from homology"/>
<evidence type="ECO:0000256" key="6">
    <source>
        <dbReference type="RuleBase" id="RU362057"/>
    </source>
</evidence>
<evidence type="ECO:0000256" key="1">
    <source>
        <dbReference type="ARBA" id="ARBA00009995"/>
    </source>
</evidence>
<dbReference type="PROSITE" id="PS00375">
    <property type="entry name" value="UDPGT"/>
    <property type="match status" value="1"/>
</dbReference>
<comment type="similarity">
    <text evidence="1 5">Belongs to the UDP-glycosyltransferase family.</text>
</comment>
<comment type="caution">
    <text evidence="7">The sequence shown here is derived from an EMBL/GenBank/DDBJ whole genome shotgun (WGS) entry which is preliminary data.</text>
</comment>
<dbReference type="Proteomes" id="UP001054252">
    <property type="component" value="Unassembled WGS sequence"/>
</dbReference>
<dbReference type="FunFam" id="3.40.50.2000:FF:000065">
    <property type="entry name" value="Glycosyltransferase"/>
    <property type="match status" value="1"/>
</dbReference>
<dbReference type="InterPro" id="IPR002213">
    <property type="entry name" value="UDP_glucos_trans"/>
</dbReference>
<dbReference type="GO" id="GO:0102970">
    <property type="term" value="F:7-deoxyloganetic acid glucosyltransferase activity"/>
    <property type="evidence" value="ECO:0007669"/>
    <property type="project" value="UniProtKB-EC"/>
</dbReference>
<keyword evidence="2 5" id="KW-0328">Glycosyltransferase</keyword>
<dbReference type="Gene3D" id="3.40.50.2000">
    <property type="entry name" value="Glycogen Phosphorylase B"/>
    <property type="match status" value="2"/>
</dbReference>
<dbReference type="AlphaFoldDB" id="A0AAV5J235"/>
<dbReference type="EC" id="2.4.1.-" evidence="6"/>
<evidence type="ECO:0000313" key="7">
    <source>
        <dbReference type="EMBL" id="GKV04479.1"/>
    </source>
</evidence>
<evidence type="ECO:0000256" key="5">
    <source>
        <dbReference type="RuleBase" id="RU003718"/>
    </source>
</evidence>
<dbReference type="GO" id="GO:0080044">
    <property type="term" value="F:quercetin 7-O-glucosyltransferase activity"/>
    <property type="evidence" value="ECO:0007669"/>
    <property type="project" value="TreeGrafter"/>
</dbReference>
<dbReference type="PANTHER" id="PTHR11926">
    <property type="entry name" value="GLUCOSYL/GLUCURONOSYL TRANSFERASES"/>
    <property type="match status" value="1"/>
</dbReference>
<protein>
    <recommendedName>
        <fullName evidence="6">Glycosyltransferase</fullName>
        <ecNumber evidence="6">2.4.1.-</ecNumber>
    </recommendedName>
</protein>